<dbReference type="GO" id="GO:1990817">
    <property type="term" value="F:poly(A) RNA polymerase activity"/>
    <property type="evidence" value="ECO:0007669"/>
    <property type="project" value="UniProtKB-EC"/>
</dbReference>
<dbReference type="EMBL" id="JADGJD010000328">
    <property type="protein sequence ID" value="KAJ3052080.1"/>
    <property type="molecule type" value="Genomic_DNA"/>
</dbReference>
<dbReference type="CDD" id="cd05402">
    <property type="entry name" value="NT_PAP_TUTase"/>
    <property type="match status" value="1"/>
</dbReference>
<dbReference type="Gene3D" id="1.10.1410.10">
    <property type="match status" value="1"/>
</dbReference>
<dbReference type="GO" id="GO:0031123">
    <property type="term" value="P:RNA 3'-end processing"/>
    <property type="evidence" value="ECO:0007669"/>
    <property type="project" value="TreeGrafter"/>
</dbReference>
<dbReference type="Proteomes" id="UP001212841">
    <property type="component" value="Unassembled WGS sequence"/>
</dbReference>
<feature type="compositionally biased region" description="Basic residues" evidence="5">
    <location>
        <begin position="541"/>
        <end position="554"/>
    </location>
</feature>
<evidence type="ECO:0000256" key="1">
    <source>
        <dbReference type="ARBA" id="ARBA00008593"/>
    </source>
</evidence>
<feature type="region of interest" description="Disordered" evidence="5">
    <location>
        <begin position="1"/>
        <end position="27"/>
    </location>
</feature>
<feature type="compositionally biased region" description="Basic and acidic residues" evidence="5">
    <location>
        <begin position="672"/>
        <end position="682"/>
    </location>
</feature>
<feature type="compositionally biased region" description="Basic and acidic residues" evidence="5">
    <location>
        <begin position="526"/>
        <end position="540"/>
    </location>
</feature>
<dbReference type="PANTHER" id="PTHR23092">
    <property type="entry name" value="POLY(A) RNA POLYMERASE"/>
    <property type="match status" value="1"/>
</dbReference>
<evidence type="ECO:0000259" key="7">
    <source>
        <dbReference type="Pfam" id="PF22600"/>
    </source>
</evidence>
<dbReference type="GO" id="GO:0031499">
    <property type="term" value="C:TRAMP complex"/>
    <property type="evidence" value="ECO:0007669"/>
    <property type="project" value="TreeGrafter"/>
</dbReference>
<feature type="domain" description="PAP-associated" evidence="6">
    <location>
        <begin position="266"/>
        <end position="333"/>
    </location>
</feature>
<evidence type="ECO:0000313" key="8">
    <source>
        <dbReference type="EMBL" id="KAJ3052080.1"/>
    </source>
</evidence>
<accession>A0AAD5SFH8</accession>
<dbReference type="SUPFAM" id="SSF81301">
    <property type="entry name" value="Nucleotidyltransferase"/>
    <property type="match status" value="1"/>
</dbReference>
<dbReference type="PANTHER" id="PTHR23092:SF15">
    <property type="entry name" value="INACTIVE NON-CANONICAL POLY(A) RNA POLYMERASE PROTEIN TRF4-2-RELATED"/>
    <property type="match status" value="1"/>
</dbReference>
<dbReference type="GO" id="GO:0005730">
    <property type="term" value="C:nucleolus"/>
    <property type="evidence" value="ECO:0007669"/>
    <property type="project" value="TreeGrafter"/>
</dbReference>
<feature type="compositionally biased region" description="Low complexity" evidence="5">
    <location>
        <begin position="612"/>
        <end position="623"/>
    </location>
</feature>
<evidence type="ECO:0000256" key="2">
    <source>
        <dbReference type="ARBA" id="ARBA00012388"/>
    </source>
</evidence>
<dbReference type="GO" id="GO:0043634">
    <property type="term" value="P:polyadenylation-dependent ncRNA catabolic process"/>
    <property type="evidence" value="ECO:0007669"/>
    <property type="project" value="TreeGrafter"/>
</dbReference>
<keyword evidence="4" id="KW-0460">Magnesium</keyword>
<feature type="compositionally biased region" description="Basic and acidic residues" evidence="5">
    <location>
        <begin position="595"/>
        <end position="605"/>
    </location>
</feature>
<evidence type="ECO:0000256" key="5">
    <source>
        <dbReference type="SAM" id="MobiDB-lite"/>
    </source>
</evidence>
<proteinExistence type="inferred from homology"/>
<feature type="compositionally biased region" description="Basic residues" evidence="5">
    <location>
        <begin position="658"/>
        <end position="671"/>
    </location>
</feature>
<feature type="compositionally biased region" description="Polar residues" evidence="5">
    <location>
        <begin position="433"/>
        <end position="443"/>
    </location>
</feature>
<sequence>MATTARIPTQPQPYHQLPTPTPSPTDPTCHSARLRLLTQEAHTLVSHLSPRPQERALRAHIVSKIEDLVSMAFSSLAPTVQPTVDIVGSLSTGIYLPSADVDVVIHVSDMDPADVLTLLYTVLKMDAERSVEPLADLPSIKPIMTARVPVLKFRTTLGNVAVDVTANTKSGSVSTTLVKQWMDVYPETLKPLVILVKRWLAERKFDEVYTGGLGGYAVANMCLAVVLVERGKRRVQMLRQGSGAGSVVGGAGAAGAATQEDESETELGRLILEFFETYGMTLDYARKGVSVRIGRFVDRPANVNRLRYAPIGASNGLDFGMSLYVEDPADPSNDVCRASYRVAEIREAMAHSFVALEDAVNDGLDTPGGMLNGVMGLDEEEESFRDEVCAQWDRFVARVALRQQQIETRRKELDERTLRSNHNEDSELEAERSTSPVSIQTDTEPPKVTVIDTAEPISTDSLDTHRLSCNKRVREGSSPSHDGDPQDRLKPPNGTGEDGSDNHSDRSHEDRGRHRRKKERRRSKSTRHDRDGAGEGGGEKRKSKSKSKGKSSKRSGREKERHGRGERERDMERDWRVRDSVVGAGDTPSSTTASKSEKEESRSGKEAPASPASTGGKEGSSGSDGERRRRRRRGSDARKETKNPSAKDATPPKEGKKHDRGRRGSHHSGRSGRREGSSEVEKAAGGSK</sequence>
<feature type="compositionally biased region" description="Polar residues" evidence="5">
    <location>
        <begin position="1"/>
        <end position="13"/>
    </location>
</feature>
<feature type="compositionally biased region" description="Basic and acidic residues" evidence="5">
    <location>
        <begin position="412"/>
        <end position="432"/>
    </location>
</feature>
<feature type="compositionally biased region" description="Basic and acidic residues" evidence="5">
    <location>
        <begin position="481"/>
        <end position="490"/>
    </location>
</feature>
<keyword evidence="3" id="KW-0479">Metal-binding</keyword>
<keyword evidence="9" id="KW-1185">Reference proteome</keyword>
<feature type="compositionally biased region" description="Basic and acidic residues" evidence="5">
    <location>
        <begin position="500"/>
        <end position="512"/>
    </location>
</feature>
<dbReference type="InterPro" id="IPR002058">
    <property type="entry name" value="PAP_assoc"/>
</dbReference>
<evidence type="ECO:0000256" key="3">
    <source>
        <dbReference type="ARBA" id="ARBA00022723"/>
    </source>
</evidence>
<protein>
    <recommendedName>
        <fullName evidence="2">polynucleotide adenylyltransferase</fullName>
        <ecNumber evidence="2">2.7.7.19</ecNumber>
    </recommendedName>
</protein>
<feature type="region of interest" description="Disordered" evidence="5">
    <location>
        <begin position="412"/>
        <end position="688"/>
    </location>
</feature>
<gene>
    <name evidence="8" type="primary">PAPD5</name>
    <name evidence="8" type="ORF">HK097_006906</name>
</gene>
<dbReference type="InterPro" id="IPR043519">
    <property type="entry name" value="NT_sf"/>
</dbReference>
<dbReference type="AlphaFoldDB" id="A0AAD5SFH8"/>
<evidence type="ECO:0000256" key="4">
    <source>
        <dbReference type="ARBA" id="ARBA00022842"/>
    </source>
</evidence>
<dbReference type="GO" id="GO:0046872">
    <property type="term" value="F:metal ion binding"/>
    <property type="evidence" value="ECO:0007669"/>
    <property type="project" value="UniProtKB-KW"/>
</dbReference>
<dbReference type="GO" id="GO:0010605">
    <property type="term" value="P:negative regulation of macromolecule metabolic process"/>
    <property type="evidence" value="ECO:0007669"/>
    <property type="project" value="UniProtKB-ARBA"/>
</dbReference>
<comment type="caution">
    <text evidence="8">The sequence shown here is derived from an EMBL/GenBank/DDBJ whole genome shotgun (WGS) entry which is preliminary data.</text>
</comment>
<dbReference type="Pfam" id="PF03828">
    <property type="entry name" value="PAP_assoc"/>
    <property type="match status" value="1"/>
</dbReference>
<dbReference type="SUPFAM" id="SSF81631">
    <property type="entry name" value="PAP/OAS1 substrate-binding domain"/>
    <property type="match status" value="1"/>
</dbReference>
<dbReference type="InterPro" id="IPR054708">
    <property type="entry name" value="MTPAP-like_central"/>
</dbReference>
<feature type="compositionally biased region" description="Basic and acidic residues" evidence="5">
    <location>
        <begin position="555"/>
        <end position="579"/>
    </location>
</feature>
<comment type="similarity">
    <text evidence="1">Belongs to the DNA polymerase type-B-like family.</text>
</comment>
<dbReference type="EC" id="2.7.7.19" evidence="2"/>
<dbReference type="InterPro" id="IPR045862">
    <property type="entry name" value="Trf4-like"/>
</dbReference>
<dbReference type="Pfam" id="PF22600">
    <property type="entry name" value="MTPAP-like_central"/>
    <property type="match status" value="1"/>
</dbReference>
<dbReference type="GO" id="GO:0003729">
    <property type="term" value="F:mRNA binding"/>
    <property type="evidence" value="ECO:0007669"/>
    <property type="project" value="TreeGrafter"/>
</dbReference>
<feature type="compositionally biased region" description="Basic residues" evidence="5">
    <location>
        <begin position="513"/>
        <end position="525"/>
    </location>
</feature>
<reference evidence="8" key="1">
    <citation type="submission" date="2020-05" db="EMBL/GenBank/DDBJ databases">
        <title>Phylogenomic resolution of chytrid fungi.</title>
        <authorList>
            <person name="Stajich J.E."/>
            <person name="Amses K."/>
            <person name="Simmons R."/>
            <person name="Seto K."/>
            <person name="Myers J."/>
            <person name="Bonds A."/>
            <person name="Quandt C.A."/>
            <person name="Barry K."/>
            <person name="Liu P."/>
            <person name="Grigoriev I."/>
            <person name="Longcore J.E."/>
            <person name="James T.Y."/>
        </authorList>
    </citation>
    <scope>NUCLEOTIDE SEQUENCE</scope>
    <source>
        <strain evidence="8">JEL0318</strain>
    </source>
</reference>
<name>A0AAD5SFH8_9FUNG</name>
<feature type="domain" description="Poly(A) RNA polymerase mitochondrial-like central palm" evidence="7">
    <location>
        <begin position="37"/>
        <end position="182"/>
    </location>
</feature>
<evidence type="ECO:0000259" key="6">
    <source>
        <dbReference type="Pfam" id="PF03828"/>
    </source>
</evidence>
<evidence type="ECO:0000313" key="9">
    <source>
        <dbReference type="Proteomes" id="UP001212841"/>
    </source>
</evidence>
<dbReference type="Gene3D" id="3.30.460.10">
    <property type="entry name" value="Beta Polymerase, domain 2"/>
    <property type="match status" value="1"/>
</dbReference>
<organism evidence="8 9">
    <name type="scientific">Rhizophlyctis rosea</name>
    <dbReference type="NCBI Taxonomy" id="64517"/>
    <lineage>
        <taxon>Eukaryota</taxon>
        <taxon>Fungi</taxon>
        <taxon>Fungi incertae sedis</taxon>
        <taxon>Chytridiomycota</taxon>
        <taxon>Chytridiomycota incertae sedis</taxon>
        <taxon>Chytridiomycetes</taxon>
        <taxon>Rhizophlyctidales</taxon>
        <taxon>Rhizophlyctidaceae</taxon>
        <taxon>Rhizophlyctis</taxon>
    </lineage>
</organism>